<accession>A0ABV6MHV9</accession>
<comment type="caution">
    <text evidence="1">The sequence shown here is derived from an EMBL/GenBank/DDBJ whole genome shotgun (WGS) entry which is preliminary data.</text>
</comment>
<protein>
    <submittedName>
        <fullName evidence="1">Uncharacterized protein</fullName>
    </submittedName>
</protein>
<gene>
    <name evidence="1" type="ORF">ACFFIA_40610</name>
</gene>
<organism evidence="1 2">
    <name type="scientific">Phytohabitans kaempferiae</name>
    <dbReference type="NCBI Taxonomy" id="1620943"/>
    <lineage>
        <taxon>Bacteria</taxon>
        <taxon>Bacillati</taxon>
        <taxon>Actinomycetota</taxon>
        <taxon>Actinomycetes</taxon>
        <taxon>Micromonosporales</taxon>
        <taxon>Micromonosporaceae</taxon>
    </lineage>
</organism>
<proteinExistence type="predicted"/>
<dbReference type="Proteomes" id="UP001589867">
    <property type="component" value="Unassembled WGS sequence"/>
</dbReference>
<keyword evidence="2" id="KW-1185">Reference proteome</keyword>
<sequence length="157" mass="16826">MASRCFYEPIEDHLVLGEAGPERVGPDAEGTSRWAPYLATPIHDTACHWERLEIGPSRLADGSIARSAYAVELPVALRLNFTAGAVWFVAGIPQWPDMAGVLIPGNEIIVVFSHEGMRAIGFSDPHVPSSTLINLARSTPPGSRQICASGPVVRDIG</sequence>
<reference evidence="1 2" key="1">
    <citation type="submission" date="2024-09" db="EMBL/GenBank/DDBJ databases">
        <authorList>
            <person name="Sun Q."/>
            <person name="Mori K."/>
        </authorList>
    </citation>
    <scope>NUCLEOTIDE SEQUENCE [LARGE SCALE GENOMIC DNA]</scope>
    <source>
        <strain evidence="1 2">TBRC 3947</strain>
    </source>
</reference>
<evidence type="ECO:0000313" key="2">
    <source>
        <dbReference type="Proteomes" id="UP001589867"/>
    </source>
</evidence>
<evidence type="ECO:0000313" key="1">
    <source>
        <dbReference type="EMBL" id="MFC0533923.1"/>
    </source>
</evidence>
<dbReference type="RefSeq" id="WP_377262122.1">
    <property type="nucleotide sequence ID" value="NZ_JBHLUH010000092.1"/>
</dbReference>
<name>A0ABV6MHV9_9ACTN</name>
<dbReference type="EMBL" id="JBHLUH010000092">
    <property type="protein sequence ID" value="MFC0533923.1"/>
    <property type="molecule type" value="Genomic_DNA"/>
</dbReference>